<dbReference type="EC" id="4.3.2.3" evidence="4"/>
<evidence type="ECO:0000259" key="3">
    <source>
        <dbReference type="Pfam" id="PF01557"/>
    </source>
</evidence>
<dbReference type="GO" id="GO:0016853">
    <property type="term" value="F:isomerase activity"/>
    <property type="evidence" value="ECO:0007669"/>
    <property type="project" value="UniProtKB-ARBA"/>
</dbReference>
<dbReference type="PANTHER" id="PTHR42796">
    <property type="entry name" value="FUMARYLACETOACETATE HYDROLASE DOMAIN-CONTAINING PROTEIN 2A-RELATED"/>
    <property type="match status" value="1"/>
</dbReference>
<keyword evidence="4" id="KW-0456">Lyase</keyword>
<dbReference type="GO" id="GO:0019752">
    <property type="term" value="P:carboxylic acid metabolic process"/>
    <property type="evidence" value="ECO:0007669"/>
    <property type="project" value="UniProtKB-ARBA"/>
</dbReference>
<dbReference type="GO" id="GO:0046872">
    <property type="term" value="F:metal ion binding"/>
    <property type="evidence" value="ECO:0007669"/>
    <property type="project" value="UniProtKB-KW"/>
</dbReference>
<keyword evidence="5" id="KW-1185">Reference proteome</keyword>
<dbReference type="GO" id="GO:0050385">
    <property type="term" value="F:ureidoglycolate lyase activity"/>
    <property type="evidence" value="ECO:0007669"/>
    <property type="project" value="UniProtKB-EC"/>
</dbReference>
<dbReference type="Pfam" id="PF01557">
    <property type="entry name" value="FAA_hydrolase"/>
    <property type="match status" value="1"/>
</dbReference>
<protein>
    <submittedName>
        <fullName evidence="4">Ureidoglycolate lyase</fullName>
        <ecNumber evidence="4">4.3.2.3</ecNumber>
    </submittedName>
</protein>
<dbReference type="PANTHER" id="PTHR42796:SF4">
    <property type="entry name" value="FUMARYLACETOACETATE HYDROLASE DOMAIN-CONTAINING PROTEIN 2A"/>
    <property type="match status" value="1"/>
</dbReference>
<sequence>MKLIQFGPYGKEKPGLLTEAGVRKDLSSKLARYDREFFNQGGLAQLAELKDSLDSLPTVADDVRWGAPIARPGKVICIGLNYADHAEESGMEVPTEPIIFFKGSNTVVGPYDEIQIPRKSEKTDWEVELGIVIGKDARYLESESDAAQYIAGYCISHDVSERHFQLERGGQWVKGKSCDTFNPVGPFVTTCDEITDVDNLAMELDVNGERMQTGNTKTMVFKPNYLVYYLSQFMTLEAGDLISTGTPPGVGLGMNPPKFLKTTDKIRLSIEGLGEQRQTCVDA</sequence>
<name>A0A7V8V2Z8_9BACT</name>
<comment type="caution">
    <text evidence="4">The sequence shown here is derived from an EMBL/GenBank/DDBJ whole genome shotgun (WGS) entry which is preliminary data.</text>
</comment>
<reference evidence="4 5" key="1">
    <citation type="submission" date="2020-05" db="EMBL/GenBank/DDBJ databases">
        <title>Bremerella alba sp. nov., a novel planctomycete isolated from the surface of the macroalga Fucus spiralis.</title>
        <authorList>
            <person name="Godinho O."/>
            <person name="Botelho R."/>
            <person name="Albuquerque L."/>
            <person name="Wiegand S."/>
            <person name="Da Costa M.S."/>
            <person name="Lobo-Da-Cunha A."/>
            <person name="Jogler C."/>
            <person name="Lage O.M."/>
        </authorList>
    </citation>
    <scope>NUCLEOTIDE SEQUENCE [LARGE SCALE GENOMIC DNA]</scope>
    <source>
        <strain evidence="4 5">FF15</strain>
    </source>
</reference>
<dbReference type="Proteomes" id="UP000551616">
    <property type="component" value="Unassembled WGS sequence"/>
</dbReference>
<proteinExistence type="inferred from homology"/>
<dbReference type="Gene3D" id="3.90.850.10">
    <property type="entry name" value="Fumarylacetoacetase-like, C-terminal domain"/>
    <property type="match status" value="1"/>
</dbReference>
<evidence type="ECO:0000256" key="2">
    <source>
        <dbReference type="ARBA" id="ARBA00022723"/>
    </source>
</evidence>
<dbReference type="EMBL" id="JABRWO010000002">
    <property type="protein sequence ID" value="MBA2113846.1"/>
    <property type="molecule type" value="Genomic_DNA"/>
</dbReference>
<dbReference type="AlphaFoldDB" id="A0A7V8V2Z8"/>
<dbReference type="InterPro" id="IPR036663">
    <property type="entry name" value="Fumarylacetoacetase_C_sf"/>
</dbReference>
<keyword evidence="2" id="KW-0479">Metal-binding</keyword>
<organism evidence="4 5">
    <name type="scientific">Bremerella alba</name>
    <dbReference type="NCBI Taxonomy" id="980252"/>
    <lineage>
        <taxon>Bacteria</taxon>
        <taxon>Pseudomonadati</taxon>
        <taxon>Planctomycetota</taxon>
        <taxon>Planctomycetia</taxon>
        <taxon>Pirellulales</taxon>
        <taxon>Pirellulaceae</taxon>
        <taxon>Bremerella</taxon>
    </lineage>
</organism>
<dbReference type="RefSeq" id="WP_207395328.1">
    <property type="nucleotide sequence ID" value="NZ_JABRWO010000002.1"/>
</dbReference>
<dbReference type="SUPFAM" id="SSF56529">
    <property type="entry name" value="FAH"/>
    <property type="match status" value="1"/>
</dbReference>
<dbReference type="InterPro" id="IPR011234">
    <property type="entry name" value="Fumarylacetoacetase-like_C"/>
</dbReference>
<evidence type="ECO:0000256" key="1">
    <source>
        <dbReference type="ARBA" id="ARBA00010211"/>
    </source>
</evidence>
<comment type="similarity">
    <text evidence="1">Belongs to the FAH family.</text>
</comment>
<dbReference type="FunFam" id="3.90.850.10:FF:000002">
    <property type="entry name" value="2-hydroxyhepta-2,4-diene-1,7-dioate isomerase"/>
    <property type="match status" value="1"/>
</dbReference>
<accession>A0A7V8V2Z8</accession>
<feature type="domain" description="Fumarylacetoacetase-like C-terminal" evidence="3">
    <location>
        <begin position="74"/>
        <end position="279"/>
    </location>
</feature>
<evidence type="ECO:0000313" key="4">
    <source>
        <dbReference type="EMBL" id="MBA2113846.1"/>
    </source>
</evidence>
<gene>
    <name evidence="4" type="ORF">HOV93_09990</name>
</gene>
<dbReference type="InterPro" id="IPR051121">
    <property type="entry name" value="FAH"/>
</dbReference>
<evidence type="ECO:0000313" key="5">
    <source>
        <dbReference type="Proteomes" id="UP000551616"/>
    </source>
</evidence>